<keyword evidence="2" id="KW-1133">Transmembrane helix</keyword>
<comment type="caution">
    <text evidence="3">The sequence shown here is derived from an EMBL/GenBank/DDBJ whole genome shotgun (WGS) entry which is preliminary data.</text>
</comment>
<protein>
    <submittedName>
        <fullName evidence="3">Uncharacterized protein</fullName>
    </submittedName>
</protein>
<sequence length="106" mass="10663">MLVIGTMTTYLPSLTPMPTIPGEAAGPSSLNGIGGFILSSLNGGFPVPSTAGSGGSNQTQNNAGEGSVSAKPFLGNAQRIGLEWIIMGFVVMTVLIIGLGQNSGRI</sequence>
<accession>A0ABR4ADQ1</accession>
<evidence type="ECO:0000313" key="4">
    <source>
        <dbReference type="Proteomes" id="UP001590950"/>
    </source>
</evidence>
<keyword evidence="2" id="KW-0812">Transmembrane</keyword>
<dbReference type="Proteomes" id="UP001590950">
    <property type="component" value="Unassembled WGS sequence"/>
</dbReference>
<keyword evidence="4" id="KW-1185">Reference proteome</keyword>
<proteinExistence type="predicted"/>
<evidence type="ECO:0000313" key="3">
    <source>
        <dbReference type="EMBL" id="KAL2043888.1"/>
    </source>
</evidence>
<dbReference type="EMBL" id="JBEFKJ010000010">
    <property type="protein sequence ID" value="KAL2043888.1"/>
    <property type="molecule type" value="Genomic_DNA"/>
</dbReference>
<name>A0ABR4ADQ1_9LECA</name>
<evidence type="ECO:0000256" key="1">
    <source>
        <dbReference type="SAM" id="MobiDB-lite"/>
    </source>
</evidence>
<evidence type="ECO:0000256" key="2">
    <source>
        <dbReference type="SAM" id="Phobius"/>
    </source>
</evidence>
<reference evidence="3 4" key="1">
    <citation type="submission" date="2024-09" db="EMBL/GenBank/DDBJ databases">
        <title>Rethinking Asexuality: The Enigmatic Case of Functional Sexual Genes in Lepraria (Stereocaulaceae).</title>
        <authorList>
            <person name="Doellman M."/>
            <person name="Sun Y."/>
            <person name="Barcenas-Pena A."/>
            <person name="Lumbsch H.T."/>
            <person name="Grewe F."/>
        </authorList>
    </citation>
    <scope>NUCLEOTIDE SEQUENCE [LARGE SCALE GENOMIC DNA]</scope>
    <source>
        <strain evidence="3 4">Mercado 3170</strain>
    </source>
</reference>
<gene>
    <name evidence="3" type="ORF">N7G274_003408</name>
</gene>
<feature type="transmembrane region" description="Helical" evidence="2">
    <location>
        <begin position="81"/>
        <end position="100"/>
    </location>
</feature>
<feature type="region of interest" description="Disordered" evidence="1">
    <location>
        <begin position="48"/>
        <end position="70"/>
    </location>
</feature>
<keyword evidence="2" id="KW-0472">Membrane</keyword>
<organism evidence="3 4">
    <name type="scientific">Stereocaulon virgatum</name>
    <dbReference type="NCBI Taxonomy" id="373712"/>
    <lineage>
        <taxon>Eukaryota</taxon>
        <taxon>Fungi</taxon>
        <taxon>Dikarya</taxon>
        <taxon>Ascomycota</taxon>
        <taxon>Pezizomycotina</taxon>
        <taxon>Lecanoromycetes</taxon>
        <taxon>OSLEUM clade</taxon>
        <taxon>Lecanoromycetidae</taxon>
        <taxon>Lecanorales</taxon>
        <taxon>Lecanorineae</taxon>
        <taxon>Stereocaulaceae</taxon>
        <taxon>Stereocaulon</taxon>
    </lineage>
</organism>